<dbReference type="Pfam" id="PF13585">
    <property type="entry name" value="CHU_C"/>
    <property type="match status" value="1"/>
</dbReference>
<dbReference type="Proteomes" id="UP000198711">
    <property type="component" value="Unassembled WGS sequence"/>
</dbReference>
<organism evidence="1 2">
    <name type="scientific">Hydrobacter penzbergensis</name>
    <dbReference type="NCBI Taxonomy" id="1235997"/>
    <lineage>
        <taxon>Bacteria</taxon>
        <taxon>Pseudomonadati</taxon>
        <taxon>Bacteroidota</taxon>
        <taxon>Chitinophagia</taxon>
        <taxon>Chitinophagales</taxon>
        <taxon>Chitinophagaceae</taxon>
        <taxon>Hydrobacter</taxon>
    </lineage>
</organism>
<dbReference type="EMBL" id="FNNO01000004">
    <property type="protein sequence ID" value="SDW62436.1"/>
    <property type="molecule type" value="Genomic_DNA"/>
</dbReference>
<proteinExistence type="predicted"/>
<dbReference type="InterPro" id="IPR026341">
    <property type="entry name" value="T9SS_type_B"/>
</dbReference>
<evidence type="ECO:0000313" key="1">
    <source>
        <dbReference type="EMBL" id="SDW62436.1"/>
    </source>
</evidence>
<comment type="caution">
    <text evidence="1">The sequence shown here is derived from an EMBL/GenBank/DDBJ whole genome shotgun (WGS) entry which is preliminary data.</text>
</comment>
<reference evidence="1 2" key="1">
    <citation type="submission" date="2016-10" db="EMBL/GenBank/DDBJ databases">
        <authorList>
            <person name="Varghese N."/>
            <person name="Submissions S."/>
        </authorList>
    </citation>
    <scope>NUCLEOTIDE SEQUENCE [LARGE SCALE GENOMIC DNA]</scope>
    <source>
        <strain evidence="1 2">DSM 25353</strain>
    </source>
</reference>
<name>A0A8X8IF70_9BACT</name>
<dbReference type="RefSeq" id="WP_139173856.1">
    <property type="nucleotide sequence ID" value="NZ_FNNO01000004.1"/>
</dbReference>
<evidence type="ECO:0000313" key="2">
    <source>
        <dbReference type="Proteomes" id="UP000198711"/>
    </source>
</evidence>
<dbReference type="NCBIfam" id="TIGR04131">
    <property type="entry name" value="Bac_Flav_CTERM"/>
    <property type="match status" value="1"/>
</dbReference>
<accession>A0A8X8IF70</accession>
<dbReference type="AlphaFoldDB" id="A0A8X8IF70"/>
<protein>
    <submittedName>
        <fullName evidence="1">Gliding motility-associated C-terminal domain-containing protein</fullName>
    </submittedName>
</protein>
<sequence>MNKRKLYTLSLLFLIAPIFSWGREALFDSLPFPQGCTPFIIQRDTIICDGTSLTLKLLPPPPPDSMPGVWKQLITRSGMADSILFNPKPFGYNRDKQYLYTIYHQIIVRYDLKNNVQTSVPITGAWPGDYTEFTYDYTNKRLLCWRAGRDAVYAVSENGGSWQQISVGFTDNDCYGASSFWNPFTGQAGLYGGFGYGTMKNWVYENTVAGWIEKRPNVLPIDTVPKGGNLIGANADGSKLYLFSGQGSYTGNEANGCTLGSPWATQNGRLCWLRDLWEIDVKNNYTFTKILPVNSQSIQYEGAAVYDYDKSRFFIFGGFKPDSNYATNLKHVNTNKTYRFRRNIDNGFAAFQGEGDIPPALPDSTANGMAYYDPIGKRMIWARYDGIWAYYPDSTLSAGTRVKVQWSTGETTDSIKVTPTQTTQYKVTRTVGGVVCSDSVTITLAGMKTALQKNVIICADSALLDAGAGFSSYLWSNGATSQRIYGKQSSTYKVTVKKYLCTTQDSTKLLIAVPVKDFDVVTLKDSICTGETDSMYVAVPQTGVSYSWTISGNSTILHTAPDYKTPGIAKAVSFTVSGASNPAVCSTKTANAKVAVRVSLPKPAIYADSIGLAVLRFRWNPITAASGYSVSLDKGNTYQLPSSGLLGLTHTVTGLQPNDLVNLTVKTLGRYTCETSDTSQLSLRALNPFGNGIYIPNAFTPNGDGINDIFLVYGTAIASLRLMVYNQWGALVFESRDPKKGWDGTYKGNKAPGGAYTYVMEAIMIDGTRVVKNGTFALIR</sequence>
<gene>
    <name evidence="1" type="ORF">SAMN05444410_104135</name>
</gene>
<keyword evidence="2" id="KW-1185">Reference proteome</keyword>